<comment type="subunit">
    <text evidence="2">Forms a heterodimer with GatD.</text>
</comment>
<protein>
    <recommendedName>
        <fullName evidence="2">Lipid II isoglutaminyl synthase (glutamine-hydrolyzing) subunit MurT</fullName>
        <ecNumber evidence="2">6.3.5.13</ecNumber>
    </recommendedName>
</protein>
<evidence type="ECO:0000313" key="4">
    <source>
        <dbReference type="EMBL" id="NWO23928.1"/>
    </source>
</evidence>
<organism evidence="4 5">
    <name type="scientific">Mogibacterium timidum</name>
    <dbReference type="NCBI Taxonomy" id="35519"/>
    <lineage>
        <taxon>Bacteria</taxon>
        <taxon>Bacillati</taxon>
        <taxon>Bacillota</taxon>
        <taxon>Clostridia</taxon>
        <taxon>Peptostreptococcales</taxon>
        <taxon>Anaerovoracaceae</taxon>
        <taxon>Mogibacterium</taxon>
    </lineage>
</organism>
<dbReference type="RefSeq" id="WP_009644778.1">
    <property type="nucleotide sequence ID" value="NZ_CAJPUB010000007.1"/>
</dbReference>
<feature type="binding site" evidence="2">
    <location>
        <position position="233"/>
    </location>
    <ligand>
        <name>Zn(2+)</name>
        <dbReference type="ChEBI" id="CHEBI:29105"/>
    </ligand>
</feature>
<feature type="binding site" evidence="2">
    <location>
        <position position="211"/>
    </location>
    <ligand>
        <name>Zn(2+)</name>
        <dbReference type="ChEBI" id="CHEBI:29105"/>
    </ligand>
</feature>
<evidence type="ECO:0000256" key="1">
    <source>
        <dbReference type="ARBA" id="ARBA00004752"/>
    </source>
</evidence>
<name>A0A7Y9B192_9FIRM</name>
<keyword evidence="5" id="KW-1185">Reference proteome</keyword>
<dbReference type="InterPro" id="IPR013564">
    <property type="entry name" value="MurT_C"/>
</dbReference>
<comment type="catalytic activity">
    <reaction evidence="2">
        <text>beta-D-GlcNAc-(1-&gt;4)-Mur2Ac(oyl-L-Ala-gamma-D-O-P-Glu-L-Lys-D-Ala-D-Ala)-di-trans,octa-cis-undecaprenyl diphosphate + NH4(+) = beta-D-GlcNAc-(1-&gt;4)-Mur2Ac(oyl-L-Ala-D-isoglutaminyl-L-Lys-D-Ala-D-Ala)-di-trans,octa-cis-undecaprenyl diphosphate + phosphate + H(+)</text>
        <dbReference type="Rhea" id="RHEA:57932"/>
        <dbReference type="ChEBI" id="CHEBI:15378"/>
        <dbReference type="ChEBI" id="CHEBI:28938"/>
        <dbReference type="ChEBI" id="CHEBI:43474"/>
        <dbReference type="ChEBI" id="CHEBI:62233"/>
        <dbReference type="ChEBI" id="CHEBI:143132"/>
    </reaction>
</comment>
<dbReference type="UniPathway" id="UPA00219"/>
<keyword evidence="2" id="KW-0547">Nucleotide-binding</keyword>
<reference evidence="4 5" key="1">
    <citation type="submission" date="2020-06" db="EMBL/GenBank/DDBJ databases">
        <title>Mogibacterium timidum strain W9173 genomic sequence.</title>
        <authorList>
            <person name="Wade W.G."/>
            <person name="Johnston C.D."/>
            <person name="Chen T."/>
            <person name="Dewhirst F.E."/>
        </authorList>
    </citation>
    <scope>NUCLEOTIDE SEQUENCE [LARGE SCALE GENOMIC DNA]</scope>
    <source>
        <strain evidence="4 5">W9173</strain>
    </source>
</reference>
<keyword evidence="2" id="KW-0573">Peptidoglycan synthesis</keyword>
<feature type="binding site" evidence="2">
    <location>
        <position position="208"/>
    </location>
    <ligand>
        <name>Zn(2+)</name>
        <dbReference type="ChEBI" id="CHEBI:29105"/>
    </ligand>
</feature>
<keyword evidence="2" id="KW-0862">Zinc</keyword>
<keyword evidence="2" id="KW-0133">Cell shape</keyword>
<sequence>MGKLRYFCALIIAKLSIIALKMTGHKGTNFPGIVAIKICPNFLKYIKLPNKIIGVTGTNGKTTCSNLLRDSLAVLGESVLNNSAGSNTITGITASLITSVNVFGKQRYGTAVFEIDELSSRRIFPYVHIDHLIVTNLSRDSIMRNAHPEYIRSVLEAHIDKSTKLILNADDLISSQLCPDGDRVFFGIDLLKSDKTECTNLIDDCPICPVCNNKLKYTRNRYSNIGRAYCPNCDFKSPDADYLATDINLESMTMNIELEGESCTFRLFNNGTFNIYNEVTLIAALSELRYSVDEIKAAVDNVNITKERLNLFKAGDICLSSVLCKDRNAYASSRVFEYIDAQPGDKEILLFNNNFQDDVKWSENTCWLYDADFELLRDDRIKTIITTGSRGLDFKLRLLMAGVQPDRIKFVRDPLSCIDDLKFAKGETIYLLYGTDPLSPARKVREKLEKYLKDMERLTK</sequence>
<dbReference type="Pfam" id="PF08353">
    <property type="entry name" value="MurT_C"/>
    <property type="match status" value="1"/>
</dbReference>
<dbReference type="EC" id="6.3.5.13" evidence="2"/>
<comment type="caution">
    <text evidence="2">Lacks conserved residue(s) required for the propagation of feature annotation.</text>
</comment>
<feature type="binding site" evidence="2">
    <location>
        <position position="230"/>
    </location>
    <ligand>
        <name>Zn(2+)</name>
        <dbReference type="ChEBI" id="CHEBI:29105"/>
    </ligand>
</feature>
<evidence type="ECO:0000313" key="5">
    <source>
        <dbReference type="Proteomes" id="UP000526307"/>
    </source>
</evidence>
<proteinExistence type="inferred from homology"/>
<comment type="caution">
    <text evidence="4">The sequence shown here is derived from an EMBL/GenBank/DDBJ whole genome shotgun (WGS) entry which is preliminary data.</text>
</comment>
<dbReference type="EMBL" id="JABXYR010000002">
    <property type="protein sequence ID" value="NWO23928.1"/>
    <property type="molecule type" value="Genomic_DNA"/>
</dbReference>
<feature type="domain" description="Lipid II isoglutaminyl synthase (glutamine-hydrolyzing) subunit MurT C-terminal" evidence="3">
    <location>
        <begin position="328"/>
        <end position="432"/>
    </location>
</feature>
<dbReference type="Proteomes" id="UP000526307">
    <property type="component" value="Unassembled WGS sequence"/>
</dbReference>
<keyword evidence="2" id="KW-0067">ATP-binding</keyword>
<comment type="function">
    <text evidence="2">The lipid II isoglutaminyl synthase complex catalyzes the formation of alpha-D-isoglutamine in the cell wall lipid II stem peptide. The MurT subunit catalyzes the ATP-dependent amidation of D-glutamate residue of lipid II, converting it to an isoglutamine residue.</text>
</comment>
<dbReference type="GO" id="GO:0071555">
    <property type="term" value="P:cell wall organization"/>
    <property type="evidence" value="ECO:0007669"/>
    <property type="project" value="UniProtKB-KW"/>
</dbReference>
<dbReference type="AlphaFoldDB" id="A0A7Y9B192"/>
<dbReference type="HAMAP" id="MF_02214">
    <property type="entry name" value="Lipid_II_synth_MurT"/>
    <property type="match status" value="1"/>
</dbReference>
<dbReference type="PANTHER" id="PTHR23135">
    <property type="entry name" value="MUR LIGASE FAMILY MEMBER"/>
    <property type="match status" value="1"/>
</dbReference>
<dbReference type="InterPro" id="IPR036565">
    <property type="entry name" value="Mur-like_cat_sf"/>
</dbReference>
<accession>A0A7Y9B192</accession>
<gene>
    <name evidence="2" type="primary">murT</name>
    <name evidence="4" type="ORF">HW270_07675</name>
</gene>
<dbReference type="Gene3D" id="3.40.1190.10">
    <property type="entry name" value="Mur-like, catalytic domain"/>
    <property type="match status" value="1"/>
</dbReference>
<evidence type="ECO:0000259" key="3">
    <source>
        <dbReference type="Pfam" id="PF08353"/>
    </source>
</evidence>
<dbReference type="SUPFAM" id="SSF53623">
    <property type="entry name" value="MurD-like peptide ligases, catalytic domain"/>
    <property type="match status" value="1"/>
</dbReference>
<keyword evidence="2" id="KW-0479">Metal-binding</keyword>
<dbReference type="GO" id="GO:0140282">
    <property type="term" value="F:carbon-nitrogen ligase activity on lipid II"/>
    <property type="evidence" value="ECO:0007669"/>
    <property type="project" value="UniProtKB-UniRule"/>
</dbReference>
<keyword evidence="2" id="KW-0961">Cell wall biogenesis/degradation</keyword>
<dbReference type="PANTHER" id="PTHR23135:SF7">
    <property type="entry name" value="LIPID II ISOGLUTAMINYL SYNTHASE (GLUTAMINE-HYDROLYZING) SUBUNIT MURT"/>
    <property type="match status" value="1"/>
</dbReference>
<evidence type="ECO:0000256" key="2">
    <source>
        <dbReference type="HAMAP-Rule" id="MF_02214"/>
    </source>
</evidence>
<comment type="similarity">
    <text evidence="2">Belongs to the MurCDEF family. MurT subfamily.</text>
</comment>
<comment type="catalytic activity">
    <reaction evidence="2">
        <text>beta-D-GlcNAc-(1-&gt;4)-Mur2Ac(oyl-L-Ala-gamma-D-Glu-L-Lys-D-Ala-D-Ala)-di-trans,octa-cis-undecaprenyl diphosphate + L-glutamine + ATP + H2O = beta-D-GlcNAc-(1-&gt;4)-Mur2Ac(oyl-L-Ala-D-isoglutaminyl-L-Lys-D-Ala-D-Ala)-di-trans,octa-cis-undecaprenyl diphosphate + L-glutamate + ADP + phosphate + H(+)</text>
        <dbReference type="Rhea" id="RHEA:57928"/>
        <dbReference type="ChEBI" id="CHEBI:15377"/>
        <dbReference type="ChEBI" id="CHEBI:15378"/>
        <dbReference type="ChEBI" id="CHEBI:29985"/>
        <dbReference type="ChEBI" id="CHEBI:30616"/>
        <dbReference type="ChEBI" id="CHEBI:43474"/>
        <dbReference type="ChEBI" id="CHEBI:58359"/>
        <dbReference type="ChEBI" id="CHEBI:60033"/>
        <dbReference type="ChEBI" id="CHEBI:62233"/>
        <dbReference type="ChEBI" id="CHEBI:456216"/>
        <dbReference type="EC" id="6.3.5.13"/>
    </reaction>
</comment>
<dbReference type="GO" id="GO:0005524">
    <property type="term" value="F:ATP binding"/>
    <property type="evidence" value="ECO:0007669"/>
    <property type="project" value="UniProtKB-UniRule"/>
</dbReference>
<comment type="pathway">
    <text evidence="1 2">Cell wall biogenesis; peptidoglycan biosynthesis.</text>
</comment>
<dbReference type="GO" id="GO:0008270">
    <property type="term" value="F:zinc ion binding"/>
    <property type="evidence" value="ECO:0007669"/>
    <property type="project" value="UniProtKB-UniRule"/>
</dbReference>
<comment type="catalytic activity">
    <reaction evidence="2">
        <text>beta-D-GlcNAc-(1-&gt;4)-Mur2Ac(oyl-L-Ala-gamma-D-Glu-L-Lys-D-Ala-D-Ala)-di-trans,octa-cis-undecaprenyl diphosphate + ATP = beta-D-GlcNAc-(1-&gt;4)-Mur2Ac(oyl-L-Ala-gamma-D-O-P-Glu-L-Lys-D-Ala-D-Ala)-di-trans,octa-cis-undecaprenyl diphosphate + ADP</text>
        <dbReference type="Rhea" id="RHEA:59488"/>
        <dbReference type="ChEBI" id="CHEBI:30616"/>
        <dbReference type="ChEBI" id="CHEBI:60033"/>
        <dbReference type="ChEBI" id="CHEBI:143132"/>
        <dbReference type="ChEBI" id="CHEBI:456216"/>
    </reaction>
</comment>
<dbReference type="InterPro" id="IPR043703">
    <property type="entry name" value="Lipid_II_synth_MurT"/>
</dbReference>
<dbReference type="GO" id="GO:0009252">
    <property type="term" value="P:peptidoglycan biosynthetic process"/>
    <property type="evidence" value="ECO:0007669"/>
    <property type="project" value="UniProtKB-UniRule"/>
</dbReference>
<keyword evidence="2" id="KW-0436">Ligase</keyword>
<dbReference type="GO" id="GO:0008360">
    <property type="term" value="P:regulation of cell shape"/>
    <property type="evidence" value="ECO:0007669"/>
    <property type="project" value="UniProtKB-KW"/>
</dbReference>